<dbReference type="HOGENOM" id="CLU_2712921_0_0_2"/>
<name>H2C220_9CREN</name>
<dbReference type="Proteomes" id="UP000003980">
    <property type="component" value="Unassembled WGS sequence"/>
</dbReference>
<evidence type="ECO:0000313" key="2">
    <source>
        <dbReference type="Proteomes" id="UP000003980"/>
    </source>
</evidence>
<organism evidence="1 2">
    <name type="scientific">Metallosphaera yellowstonensis MK1</name>
    <dbReference type="NCBI Taxonomy" id="671065"/>
    <lineage>
        <taxon>Archaea</taxon>
        <taxon>Thermoproteota</taxon>
        <taxon>Thermoprotei</taxon>
        <taxon>Sulfolobales</taxon>
        <taxon>Sulfolobaceae</taxon>
        <taxon>Metallosphaera</taxon>
    </lineage>
</organism>
<proteinExistence type="predicted"/>
<evidence type="ECO:0000313" key="1">
    <source>
        <dbReference type="EMBL" id="EHP70291.1"/>
    </source>
</evidence>
<sequence length="72" mass="8209">MTSFGMLLLLSLTVVIRFRLDFKAIINGNPITTDQSYAPDVITYIRHFFPSSLMPLPLINAMDMLFSIPKIF</sequence>
<reference evidence="1 2" key="1">
    <citation type="submission" date="2012-01" db="EMBL/GenBank/DDBJ databases">
        <title>Improved High-Quality Draft sequence of Metallosphaera yellowstonensis MK1.</title>
        <authorList>
            <consortium name="US DOE Joint Genome Institute"/>
            <person name="Lucas S."/>
            <person name="Han J."/>
            <person name="Cheng J.-F."/>
            <person name="Goodwin L."/>
            <person name="Pitluck S."/>
            <person name="Peters L."/>
            <person name="Teshima H."/>
            <person name="Detter J.C."/>
            <person name="Han C."/>
            <person name="Tapia R."/>
            <person name="Land M."/>
            <person name="Hauser L."/>
            <person name="Kyrpides N."/>
            <person name="Kozubal M."/>
            <person name="Macur R.E."/>
            <person name="Jay Z."/>
            <person name="Inskeep W."/>
            <person name="Woyke T."/>
        </authorList>
    </citation>
    <scope>NUCLEOTIDE SEQUENCE [LARGE SCALE GENOMIC DNA]</scope>
    <source>
        <strain evidence="1 2">MK1</strain>
    </source>
</reference>
<dbReference type="EMBL" id="JH597761">
    <property type="protein sequence ID" value="EHP70291.1"/>
    <property type="molecule type" value="Genomic_DNA"/>
</dbReference>
<accession>H2C220</accession>
<keyword evidence="2" id="KW-1185">Reference proteome</keyword>
<dbReference type="AlphaFoldDB" id="H2C220"/>
<protein>
    <submittedName>
        <fullName evidence="1">Uncharacterized protein</fullName>
    </submittedName>
</protein>
<gene>
    <name evidence="1" type="ORF">MetMK1DRAFT_00007930</name>
</gene>
<dbReference type="STRING" id="671065.MetMK1DRAFT_00007930"/>